<dbReference type="PIRSF" id="PIRSF000187">
    <property type="entry name" value="GOGAT"/>
    <property type="match status" value="1"/>
</dbReference>
<dbReference type="SUPFAM" id="SSF69336">
    <property type="entry name" value="Alpha subunit of glutamate synthase, C-terminal domain"/>
    <property type="match status" value="1"/>
</dbReference>
<dbReference type="UniPathway" id="UPA00045"/>
<dbReference type="InterPro" id="IPR036188">
    <property type="entry name" value="FAD/NAD-bd_sf"/>
</dbReference>
<dbReference type="InterPro" id="IPR012220">
    <property type="entry name" value="Glu_synth_euk"/>
</dbReference>
<organism evidence="25">
    <name type="scientific">Tridacna squamosa</name>
    <name type="common">Fluted giant clam</name>
    <dbReference type="NCBI Taxonomy" id="80830"/>
    <lineage>
        <taxon>Eukaryota</taxon>
        <taxon>Metazoa</taxon>
        <taxon>Spiralia</taxon>
        <taxon>Lophotrochozoa</taxon>
        <taxon>Mollusca</taxon>
        <taxon>Bivalvia</taxon>
        <taxon>Autobranchia</taxon>
        <taxon>Heteroconchia</taxon>
        <taxon>Euheterodonta</taxon>
        <taxon>Imparidentia</taxon>
        <taxon>Neoheterodontei</taxon>
        <taxon>Cardiida</taxon>
        <taxon>Cardioidea</taxon>
        <taxon>Cardiidae</taxon>
        <taxon>Tridacninae</taxon>
        <taxon>Tridacna</taxon>
    </lineage>
</organism>
<evidence type="ECO:0000256" key="3">
    <source>
        <dbReference type="ARBA" id="ARBA00004802"/>
    </source>
</evidence>
<keyword evidence="13" id="KW-0560">Oxidoreductase</keyword>
<dbReference type="InterPro" id="IPR006005">
    <property type="entry name" value="Glut_synth_ssu1"/>
</dbReference>
<dbReference type="Pfam" id="PF07992">
    <property type="entry name" value="Pyr_redox_2"/>
    <property type="match status" value="1"/>
</dbReference>
<dbReference type="SUPFAM" id="SSF51971">
    <property type="entry name" value="Nucleotide-binding domain"/>
    <property type="match status" value="1"/>
</dbReference>
<keyword evidence="16" id="KW-0314">Glutamate biosynthesis</keyword>
<feature type="compositionally biased region" description="Basic and acidic residues" evidence="22">
    <location>
        <begin position="1580"/>
        <end position="1597"/>
    </location>
</feature>
<dbReference type="Gene3D" id="3.50.50.60">
    <property type="entry name" value="FAD/NAD(P)-binding domain"/>
    <property type="match status" value="2"/>
</dbReference>
<dbReference type="InterPro" id="IPR013785">
    <property type="entry name" value="Aldolase_TIM"/>
</dbReference>
<keyword evidence="11" id="KW-0274">FAD</keyword>
<feature type="region of interest" description="Disordered" evidence="22">
    <location>
        <begin position="2159"/>
        <end position="2190"/>
    </location>
</feature>
<dbReference type="EC" id="1.4.1.14" evidence="18"/>
<dbReference type="PANTHER" id="PTHR43100:SF1">
    <property type="entry name" value="GLUTAMATE SYNTHASE [NADPH] SMALL CHAIN"/>
    <property type="match status" value="1"/>
</dbReference>
<dbReference type="EMBL" id="MF458997">
    <property type="protein sequence ID" value="ATC20501.1"/>
    <property type="molecule type" value="mRNA"/>
</dbReference>
<feature type="binding site" evidence="21">
    <location>
        <position position="1205"/>
    </location>
    <ligand>
        <name>[3Fe-4S] cluster</name>
        <dbReference type="ChEBI" id="CHEBI:21137"/>
    </ligand>
</feature>
<comment type="similarity">
    <text evidence="6">Belongs to the glutamate synthase family.</text>
</comment>
<dbReference type="Pfam" id="PF04898">
    <property type="entry name" value="Glu_syn_central"/>
    <property type="match status" value="1"/>
</dbReference>
<dbReference type="InterPro" id="IPR029055">
    <property type="entry name" value="Ntn_hydrolases_N"/>
</dbReference>
<dbReference type="PROSITE" id="PS51278">
    <property type="entry name" value="GATASE_TYPE_2"/>
    <property type="match status" value="1"/>
</dbReference>
<dbReference type="SUPFAM" id="SSF51395">
    <property type="entry name" value="FMN-linked oxidoreductases"/>
    <property type="match status" value="1"/>
</dbReference>
<evidence type="ECO:0000256" key="22">
    <source>
        <dbReference type="SAM" id="MobiDB-lite"/>
    </source>
</evidence>
<evidence type="ECO:0000256" key="4">
    <source>
        <dbReference type="ARBA" id="ARBA00004909"/>
    </source>
</evidence>
<evidence type="ECO:0000256" key="17">
    <source>
        <dbReference type="ARBA" id="ARBA00023291"/>
    </source>
</evidence>
<comment type="cofactor">
    <cofactor evidence="1">
        <name>FMN</name>
        <dbReference type="ChEBI" id="CHEBI:58210"/>
    </cofactor>
</comment>
<feature type="active site" description="For GATase activity" evidence="20">
    <location>
        <position position="24"/>
    </location>
</feature>
<comment type="cofactor">
    <cofactor evidence="21">
        <name>[3Fe-4S] cluster</name>
        <dbReference type="ChEBI" id="CHEBI:21137"/>
    </cofactor>
    <text evidence="21">Binds 1 [3Fe-4S] cluster.</text>
</comment>
<dbReference type="Gene3D" id="3.60.20.10">
    <property type="entry name" value="Glutamine Phosphoribosylpyrophosphate, subunit 1, domain 1"/>
    <property type="match status" value="1"/>
</dbReference>
<dbReference type="GO" id="GO:0050660">
    <property type="term" value="F:flavin adenine dinucleotide binding"/>
    <property type="evidence" value="ECO:0007669"/>
    <property type="project" value="InterPro"/>
</dbReference>
<evidence type="ECO:0000256" key="18">
    <source>
        <dbReference type="ARBA" id="ARBA00024383"/>
    </source>
</evidence>
<dbReference type="Gene3D" id="3.20.20.70">
    <property type="entry name" value="Aldolase class I"/>
    <property type="match status" value="2"/>
</dbReference>
<keyword evidence="9" id="KW-0288">FMN</keyword>
<evidence type="ECO:0000256" key="10">
    <source>
        <dbReference type="ARBA" id="ARBA00022723"/>
    </source>
</evidence>
<dbReference type="Gene3D" id="2.160.20.60">
    <property type="entry name" value="Glutamate synthase, alpha subunit, C-terminal domain"/>
    <property type="match status" value="1"/>
</dbReference>
<evidence type="ECO:0000256" key="21">
    <source>
        <dbReference type="PIRSR" id="PIRSR000187-2"/>
    </source>
</evidence>
<feature type="transmembrane region" description="Helical" evidence="23">
    <location>
        <begin position="2206"/>
        <end position="2226"/>
    </location>
</feature>
<keyword evidence="15 21" id="KW-0411">Iron-sulfur</keyword>
<evidence type="ECO:0000256" key="5">
    <source>
        <dbReference type="ARBA" id="ARBA00004944"/>
    </source>
</evidence>
<dbReference type="GO" id="GO:0005506">
    <property type="term" value="F:iron ion binding"/>
    <property type="evidence" value="ECO:0007669"/>
    <property type="project" value="InterPro"/>
</dbReference>
<comment type="pathway">
    <text evidence="5">Amino-acid biosynthesis; L-glutamate biosynthesis via GLT pathway; L-glutamate from 2-oxoglutarate and L-glutamine (NAD(+) route): step 1/1.</text>
</comment>
<dbReference type="InterPro" id="IPR002489">
    <property type="entry name" value="Glu_synth_asu_C"/>
</dbReference>
<evidence type="ECO:0000256" key="20">
    <source>
        <dbReference type="PIRSR" id="PIRSR000187-1"/>
    </source>
</evidence>
<dbReference type="CDD" id="cd00982">
    <property type="entry name" value="gltB_C"/>
    <property type="match status" value="1"/>
</dbReference>
<evidence type="ECO:0000256" key="15">
    <source>
        <dbReference type="ARBA" id="ARBA00023014"/>
    </source>
</evidence>
<keyword evidence="23" id="KW-1133">Transmembrane helix</keyword>
<keyword evidence="7" id="KW-0028">Amino-acid biosynthesis</keyword>
<dbReference type="InterPro" id="IPR036485">
    <property type="entry name" value="Glu_synth_asu_C_sf"/>
</dbReference>
<dbReference type="Pfam" id="PF01645">
    <property type="entry name" value="Glu_synthase"/>
    <property type="match status" value="1"/>
</dbReference>
<evidence type="ECO:0000256" key="2">
    <source>
        <dbReference type="ARBA" id="ARBA00001974"/>
    </source>
</evidence>
<evidence type="ECO:0000256" key="7">
    <source>
        <dbReference type="ARBA" id="ARBA00022605"/>
    </source>
</evidence>
<evidence type="ECO:0000256" key="19">
    <source>
        <dbReference type="ARBA" id="ARBA00048867"/>
    </source>
</evidence>
<evidence type="ECO:0000259" key="24">
    <source>
        <dbReference type="PROSITE" id="PS51278"/>
    </source>
</evidence>
<dbReference type="GO" id="GO:0051538">
    <property type="term" value="F:3 iron, 4 sulfur cluster binding"/>
    <property type="evidence" value="ECO:0007669"/>
    <property type="project" value="UniProtKB-KW"/>
</dbReference>
<evidence type="ECO:0000256" key="23">
    <source>
        <dbReference type="SAM" id="Phobius"/>
    </source>
</evidence>
<dbReference type="UniPathway" id="UPA00634">
    <property type="reaction ID" value="UER00690"/>
</dbReference>
<comment type="pathway">
    <text evidence="3">Energy metabolism; nitrogen metabolism.</text>
</comment>
<keyword evidence="17 21" id="KW-0003">3Fe-4S</keyword>
<evidence type="ECO:0000313" key="25">
    <source>
        <dbReference type="EMBL" id="ATC20501.1"/>
    </source>
</evidence>
<dbReference type="InterPro" id="IPR002932">
    <property type="entry name" value="Glu_synthdom"/>
</dbReference>
<keyword evidence="14" id="KW-0408">Iron</keyword>
<name>A0A2P0VH77_TRISQ</name>
<proteinExistence type="evidence at transcript level"/>
<dbReference type="FunFam" id="3.20.20.70:FF:000031">
    <property type="entry name" value="Glutamate synthase 1 [NADH]"/>
    <property type="match status" value="1"/>
</dbReference>
<dbReference type="InterPro" id="IPR009051">
    <property type="entry name" value="Helical_ferredxn"/>
</dbReference>
<keyword evidence="23" id="KW-0812">Transmembrane</keyword>
<dbReference type="SUPFAM" id="SSF46548">
    <property type="entry name" value="alpha-helical ferredoxin"/>
    <property type="match status" value="1"/>
</dbReference>
<dbReference type="Gene3D" id="1.10.1060.10">
    <property type="entry name" value="Alpha-helical ferredoxin"/>
    <property type="match status" value="1"/>
</dbReference>
<comment type="cofactor">
    <cofactor evidence="2">
        <name>FAD</name>
        <dbReference type="ChEBI" id="CHEBI:57692"/>
    </cofactor>
</comment>
<dbReference type="Pfam" id="PF01493">
    <property type="entry name" value="GXGXG"/>
    <property type="match status" value="1"/>
</dbReference>
<dbReference type="NCBIfam" id="NF008730">
    <property type="entry name" value="PRK11750.1"/>
    <property type="match status" value="1"/>
</dbReference>
<dbReference type="InterPro" id="IPR051394">
    <property type="entry name" value="Glutamate_Synthase"/>
</dbReference>
<feature type="binding site" evidence="21">
    <location>
        <position position="1210"/>
    </location>
    <ligand>
        <name>[3Fe-4S] cluster</name>
        <dbReference type="ChEBI" id="CHEBI:21137"/>
    </ligand>
</feature>
<reference evidence="25" key="1">
    <citation type="journal article" date="2018" name="Gene">
        <title>Molecular characterization of a novel algal glutamine synthetase (GS) and an algal glutamate synthase (GOGAT) from the colorful outer mantle of the giant clam, Tridacna squamosa, and the putative GS-GOGAT cycle in its symbiotic zooxanthellae.</title>
        <authorList>
            <person name="Fam R.R.S."/>
            <person name="Hiong K.C."/>
            <person name="Choo C.Y.L."/>
            <person name="Wong W.P."/>
            <person name="Chew S.F."/>
            <person name="Ip Y.K."/>
        </authorList>
    </citation>
    <scope>NUCLEOTIDE SEQUENCE</scope>
</reference>
<dbReference type="PRINTS" id="PR00419">
    <property type="entry name" value="ADXRDTASE"/>
</dbReference>
<dbReference type="NCBIfam" id="TIGR01317">
    <property type="entry name" value="GOGAT_sm_gam"/>
    <property type="match status" value="1"/>
</dbReference>
<evidence type="ECO:0000256" key="6">
    <source>
        <dbReference type="ARBA" id="ARBA00009716"/>
    </source>
</evidence>
<dbReference type="GO" id="GO:0097054">
    <property type="term" value="P:L-glutamate biosynthetic process"/>
    <property type="evidence" value="ECO:0007669"/>
    <property type="project" value="UniProtKB-UniPathway"/>
</dbReference>
<dbReference type="InterPro" id="IPR023753">
    <property type="entry name" value="FAD/NAD-binding_dom"/>
</dbReference>
<evidence type="ECO:0000256" key="8">
    <source>
        <dbReference type="ARBA" id="ARBA00022630"/>
    </source>
</evidence>
<dbReference type="CDD" id="cd00713">
    <property type="entry name" value="GltS"/>
    <property type="match status" value="1"/>
</dbReference>
<keyword evidence="8" id="KW-0285">Flavoprotein</keyword>
<dbReference type="GO" id="GO:0016040">
    <property type="term" value="F:glutamate synthase (NADH) activity"/>
    <property type="evidence" value="ECO:0007669"/>
    <property type="project" value="UniProtKB-EC"/>
</dbReference>
<dbReference type="FunFam" id="3.60.20.10:FF:000001">
    <property type="entry name" value="Glutamate synthase, large subunit"/>
    <property type="match status" value="1"/>
</dbReference>
<feature type="compositionally biased region" description="Pro residues" evidence="22">
    <location>
        <begin position="2175"/>
        <end position="2187"/>
    </location>
</feature>
<dbReference type="GO" id="GO:0010181">
    <property type="term" value="F:FMN binding"/>
    <property type="evidence" value="ECO:0007669"/>
    <property type="project" value="InterPro"/>
</dbReference>
<accession>A0A2P0VH77</accession>
<keyword evidence="10" id="KW-0479">Metal-binding</keyword>
<dbReference type="GO" id="GO:0016639">
    <property type="term" value="F:oxidoreductase activity, acting on the CH-NH2 group of donors, NAD or NADP as acceptor"/>
    <property type="evidence" value="ECO:0007669"/>
    <property type="project" value="InterPro"/>
</dbReference>
<dbReference type="InterPro" id="IPR028261">
    <property type="entry name" value="DPD_II"/>
</dbReference>
<feature type="region of interest" description="Disordered" evidence="22">
    <location>
        <begin position="1580"/>
        <end position="1617"/>
    </location>
</feature>
<dbReference type="Pfam" id="PF14691">
    <property type="entry name" value="Fer4_20"/>
    <property type="match status" value="1"/>
</dbReference>
<protein>
    <recommendedName>
        <fullName evidence="18">glutamate synthase (NADH)</fullName>
        <ecNumber evidence="18">1.4.1.14</ecNumber>
    </recommendedName>
</protein>
<evidence type="ECO:0000256" key="9">
    <source>
        <dbReference type="ARBA" id="ARBA00022643"/>
    </source>
</evidence>
<feature type="binding site" evidence="21">
    <location>
        <position position="1199"/>
    </location>
    <ligand>
        <name>[3Fe-4S] cluster</name>
        <dbReference type="ChEBI" id="CHEBI:21137"/>
    </ligand>
</feature>
<evidence type="ECO:0000256" key="13">
    <source>
        <dbReference type="ARBA" id="ARBA00023002"/>
    </source>
</evidence>
<comment type="pathway">
    <text evidence="4">Nitrogen metabolism.</text>
</comment>
<comment type="catalytic activity">
    <reaction evidence="19">
        <text>2 L-glutamate + NAD(+) = L-glutamine + 2-oxoglutarate + NADH + H(+)</text>
        <dbReference type="Rhea" id="RHEA:13753"/>
        <dbReference type="ChEBI" id="CHEBI:15378"/>
        <dbReference type="ChEBI" id="CHEBI:16810"/>
        <dbReference type="ChEBI" id="CHEBI:29985"/>
        <dbReference type="ChEBI" id="CHEBI:57540"/>
        <dbReference type="ChEBI" id="CHEBI:57945"/>
        <dbReference type="ChEBI" id="CHEBI:58359"/>
        <dbReference type="EC" id="1.4.1.14"/>
    </reaction>
</comment>
<evidence type="ECO:0000256" key="16">
    <source>
        <dbReference type="ARBA" id="ARBA00023164"/>
    </source>
</evidence>
<dbReference type="PANTHER" id="PTHR43100">
    <property type="entry name" value="GLUTAMATE SYNTHASE [NADPH] SMALL CHAIN"/>
    <property type="match status" value="1"/>
</dbReference>
<feature type="domain" description="Glutamine amidotransferase type-2" evidence="24">
    <location>
        <begin position="24"/>
        <end position="436"/>
    </location>
</feature>
<keyword evidence="12" id="KW-0315">Glutamine amidotransferase</keyword>
<dbReference type="SUPFAM" id="SSF56235">
    <property type="entry name" value="N-terminal nucleophile aminohydrolases (Ntn hydrolases)"/>
    <property type="match status" value="1"/>
</dbReference>
<sequence length="2229" mass="243909">MALHWDQTPKKQGLYDPSLESDACGVGAVMDMNRKKSRKTLTDARDMAVRMTHRGAKQAHEDDGDGVGIMISVPDEYLRSCCGFTLPPEGQYGVGNLFLPRQEDKREDAVKLVERMARRLGLQVIGWRTPLPVNPLVLGPYAKSTEPFVAQVFVGMGDTGEDSAAESAVKSKANALSSGEYDGLPLETRLFLLRRAVALRAREVFVCSLSCRTITYKGQFKPDQLFEYYMDLKSEQCTAFLALVHSRFSTNSFPSWNRAHPFRRIAHNGEINTLAGNRNSIRTREALMTNSKAFGDAPLEAFFPVDEDIGSDSALLDNVVELLLAAGTRDLAEVIMMVIPEAWQNTNLMQKEKKDFYKYLSCVMEPWDGPALVCFTDGIQFGATLDRNGLRPGRFYITKDQRLILASEVGVVDVPPEEVQFKGRLRPGKMLLVDFAEGRLIEDTELKMRYATKKPYGDFLKNNSVELKDRLGPEPKSDAALIEELLEEEQGSLDATDLTTINKRVLPLLKYCGYTYEKMDMLIAPMVKTGAEPLGSMGQDMPLACLSKMPRQPFDYFSQLFAQATNPPIDPIREANVMSLMCPIGPERSLLEPSPDACRRVFLDSPILCPRRYNAIFGLEADGFPTVVLDMTYGLNESTSKARQADRAIRGNNLLKERLDQICKEAEAAILGDGAAVLVLSHRKAGQSRVPVSSLLAVGALHQDLIAKKLRAKVALIVEAADAYEIHHFCCLLGFGCDAIYPYLCYLSLLRVRGCQLPLNKRIENFRSGSDSGILKVMSKMGISCLQSYKGAQLFQAVGLDKEVISRCFTGCKFVLNGAGFNIFSQDAMELHKLAFPERPVPALVDEEVEELDDFGEYHFRSIHETEIHMNTPDVIYKMQEAAKTNSADAYKMFSTWQNKITEQTEIRGQLEFRDEECSPVPLNEVEPAVEIVKRFCTGAASFGSISDEAHRAMAIAMNRIGGKSNTGEGGEDPMRFTQLEAGQFNAGAVQWDIKGGDTFRSKIKQVASGRFGVTAEYLANADELQIKLAQGAKPGEGGELPGHKVIGKIAETRKATPGVGLISPPPHHDMYSIEDVAQLIKDLKNANPSARISVKLVARIGIGVIASGVVKGKADHLTISGMSGGTGAAKWGSIKHCGLPWEIGLAETHQTLVLNGLRNRVTLQTDGQVRTGRDVVIAAMLGAEEIAMTTAPLITLGCIMMRKCHLNTCPVGVATQDPELRAKFTGQPEHLINFLFMVAEEAREIMASLGIKKFNDLIGRTDLLRPKGYLKDNPKTADLDFADLLKPAWTMESMMGNSADNPMFCCEPQDHELAHALDQSLVSRCSNALTEARGENQVRLKSVPINNVDRSVGGILSFEVSKKFGAEGLPEGSLHIGFLGSSGQSFGNFLAPGITFELEGDANDYIGKGLSGGTIIVYKPKQADYDSKEAIIAGNAALYGATSGKAFFGGIAAERFAVRNSGATAVCEGVGDHGCEYMTRGTVVVLGQMGQNFAAGMSGGVAFALDLQEKLCNVGGVHLEKMEEEEDKTLLKSLVSEHAKLTGSKVAEELLKKWPDALKRFTKVFPKEYKKALLAMKEKEKASAAPKEPLRPKSDTMDVEEAGGRPTRVQNPDKKKGFHEYERKAMPYRDHKDRHMDWEEVYASQSSKSQQWHNWMQTQTARCMDCGTPTCHSPNQGGGGCPLGNRIPTWNQLVHEGEWKRALERLLDTNNFPEFTGTTCPAPCEEACVLGINEKPVAIKTTELAIIEYGFSKGWIKPQPPRSRTGRRVCIIGSGPAGLAAAQQLNRVGHLVEVIERADRAGGLLMYGIPSMKLDKIEKVMRRIKLLQQEGIVFKCNTEVGRDVTLGNLCNQNDAVILATGATMWRDMRSTDGRHLGNIVQAMDFLTATQRKNLDTAMGAPKSDVPSWDVQDKRVIVIGGGDTAVDCVGTAIRLGAKSVLQFSRRDEAPAGRSKHTPWPCWADTYRVDYAHSEGQAALGRDPREYLVQTKSFRASSKDPSVVGAVVASKLTPSGKESGVIDYPAELVVLAMGFTGPDKVVDPQNQLARDQNSNYKATYGEYQAEEAPWSNLYACGDCRRGASLVVTAIAEGRDCAARVDAMLMGSTSLPRAAPLAANPTFYQMPQKGMEQAGLVKRHLRKHLQVAEVSDAFERGLLVENPKEPEAEGNLEAEPEPTPASPAAPAPAPAAAAIDPQMKAMQTQMTVMSSMVGVLLLVNAGLVFALARKR</sequence>
<evidence type="ECO:0000256" key="11">
    <source>
        <dbReference type="ARBA" id="ARBA00022827"/>
    </source>
</evidence>
<dbReference type="FunFam" id="2.160.20.60:FF:000001">
    <property type="entry name" value="Glutamate synthase, large subunit"/>
    <property type="match status" value="1"/>
</dbReference>
<dbReference type="Pfam" id="PF00310">
    <property type="entry name" value="GATase_2"/>
    <property type="match status" value="1"/>
</dbReference>
<evidence type="ECO:0000256" key="14">
    <source>
        <dbReference type="ARBA" id="ARBA00023004"/>
    </source>
</evidence>
<dbReference type="InterPro" id="IPR017932">
    <property type="entry name" value="GATase_2_dom"/>
</dbReference>
<keyword evidence="23" id="KW-0472">Membrane</keyword>
<dbReference type="CDD" id="cd02808">
    <property type="entry name" value="GltS_FMN"/>
    <property type="match status" value="1"/>
</dbReference>
<evidence type="ECO:0000256" key="1">
    <source>
        <dbReference type="ARBA" id="ARBA00001917"/>
    </source>
</evidence>
<dbReference type="InterPro" id="IPR006982">
    <property type="entry name" value="Glu_synth_centr_N"/>
</dbReference>
<evidence type="ECO:0000256" key="12">
    <source>
        <dbReference type="ARBA" id="ARBA00022962"/>
    </source>
</evidence>